<evidence type="ECO:0000256" key="1">
    <source>
        <dbReference type="SAM" id="Phobius"/>
    </source>
</evidence>
<dbReference type="InterPro" id="IPR010374">
    <property type="entry name" value="DUF969"/>
</dbReference>
<feature type="transmembrane region" description="Helical" evidence="1">
    <location>
        <begin position="6"/>
        <end position="36"/>
    </location>
</feature>
<dbReference type="PATRIC" id="fig|157687.3.peg.983"/>
<keyword evidence="1" id="KW-1133">Transmembrane helix</keyword>
<evidence type="ECO:0000313" key="3">
    <source>
        <dbReference type="Proteomes" id="UP000070483"/>
    </source>
</evidence>
<accession>A0A134AG84</accession>
<feature type="transmembrane region" description="Helical" evidence="1">
    <location>
        <begin position="57"/>
        <end position="76"/>
    </location>
</feature>
<dbReference type="STRING" id="157687.HMPREF3180_00987"/>
<evidence type="ECO:0000313" key="2">
    <source>
        <dbReference type="EMBL" id="KXB66727.1"/>
    </source>
</evidence>
<comment type="caution">
    <text evidence="2">The sequence shown here is derived from an EMBL/GenBank/DDBJ whole genome shotgun (WGS) entry which is preliminary data.</text>
</comment>
<reference evidence="3" key="1">
    <citation type="submission" date="2016-01" db="EMBL/GenBank/DDBJ databases">
        <authorList>
            <person name="Mitreva M."/>
            <person name="Pepin K.H."/>
            <person name="Mihindukulasuriya K.A."/>
            <person name="Fulton R."/>
            <person name="Fronick C."/>
            <person name="O'Laughlin M."/>
            <person name="Miner T."/>
            <person name="Herter B."/>
            <person name="Rosa B.A."/>
            <person name="Cordes M."/>
            <person name="Tomlinson C."/>
            <person name="Wollam A."/>
            <person name="Palsikar V.B."/>
            <person name="Mardis E.R."/>
            <person name="Wilson R.K."/>
        </authorList>
    </citation>
    <scope>NUCLEOTIDE SEQUENCE [LARGE SCALE GENOMIC DNA]</scope>
    <source>
        <strain evidence="3">KA00185</strain>
    </source>
</reference>
<organism evidence="2 3">
    <name type="scientific">Leptotrichia wadei</name>
    <dbReference type="NCBI Taxonomy" id="157687"/>
    <lineage>
        <taxon>Bacteria</taxon>
        <taxon>Fusobacteriati</taxon>
        <taxon>Fusobacteriota</taxon>
        <taxon>Fusobacteriia</taxon>
        <taxon>Fusobacteriales</taxon>
        <taxon>Leptotrichiaceae</taxon>
        <taxon>Leptotrichia</taxon>
    </lineage>
</organism>
<feature type="transmembrane region" description="Helical" evidence="1">
    <location>
        <begin position="192"/>
        <end position="214"/>
    </location>
</feature>
<dbReference type="OrthoDB" id="80065at2"/>
<dbReference type="EMBL" id="LSDD01000073">
    <property type="protein sequence ID" value="KXB66727.1"/>
    <property type="molecule type" value="Genomic_DNA"/>
</dbReference>
<keyword evidence="1" id="KW-0812">Transmembrane</keyword>
<dbReference type="Pfam" id="PF06149">
    <property type="entry name" value="DUF969"/>
    <property type="match status" value="1"/>
</dbReference>
<dbReference type="RefSeq" id="WP_060917778.1">
    <property type="nucleotide sequence ID" value="NZ_KQ960059.1"/>
</dbReference>
<protein>
    <recommendedName>
        <fullName evidence="4">Permease</fullName>
    </recommendedName>
</protein>
<sequence>MNLWILIGIVIIVAGFSLKLDVLAVVLTAGIATGIAAKMNFFEILGIIGKAFVDNRLMSIFLISLPVIAVLERYGLRERSAALIEKLKNATAGRILGLYMVIRSIASALSIRIGGHIQFIRPLIYPMSEAAAKAHKNKDLTEKQTEELKSLSAAIENYGNFFSQNIFVGASGLLLIQTTLKENGYAVSLKQLALSSIPIGIIAIIFTFIQVYIYDKKIILSKGGKK</sequence>
<evidence type="ECO:0008006" key="4">
    <source>
        <dbReference type="Google" id="ProtNLM"/>
    </source>
</evidence>
<dbReference type="AlphaFoldDB" id="A0A134AG84"/>
<dbReference type="Proteomes" id="UP000070483">
    <property type="component" value="Unassembled WGS sequence"/>
</dbReference>
<keyword evidence="1" id="KW-0472">Membrane</keyword>
<gene>
    <name evidence="2" type="ORF">HMPREF3180_00987</name>
</gene>
<keyword evidence="3" id="KW-1185">Reference proteome</keyword>
<proteinExistence type="predicted"/>
<name>A0A134AG84_9FUSO</name>